<keyword evidence="3" id="KW-0399">Innate immunity</keyword>
<dbReference type="Ensembl" id="ENSFHET00000032946.1">
    <property type="protein sequence ID" value="ENSFHEP00000014816.1"/>
    <property type="gene ID" value="ENSFHEG00000016884.1"/>
</dbReference>
<dbReference type="SMART" id="SM00255">
    <property type="entry name" value="TIR"/>
    <property type="match status" value="1"/>
</dbReference>
<evidence type="ECO:0000256" key="7">
    <source>
        <dbReference type="ARBA" id="ARBA00022737"/>
    </source>
</evidence>
<evidence type="ECO:0000256" key="1">
    <source>
        <dbReference type="ARBA" id="ARBA00004479"/>
    </source>
</evidence>
<dbReference type="Gene3D" id="3.80.10.10">
    <property type="entry name" value="Ribonuclease Inhibitor"/>
    <property type="match status" value="3"/>
</dbReference>
<dbReference type="FunFam" id="3.40.50.10140:FF:000001">
    <property type="entry name" value="Toll-like receptor 2"/>
    <property type="match status" value="1"/>
</dbReference>
<feature type="transmembrane region" description="Helical" evidence="14">
    <location>
        <begin position="756"/>
        <end position="775"/>
    </location>
</feature>
<evidence type="ECO:0000256" key="13">
    <source>
        <dbReference type="ARBA" id="ARBA00023198"/>
    </source>
</evidence>
<evidence type="ECO:0000256" key="12">
    <source>
        <dbReference type="ARBA" id="ARBA00023180"/>
    </source>
</evidence>
<accession>A0A3Q2PN98</accession>
<evidence type="ECO:0000256" key="3">
    <source>
        <dbReference type="ARBA" id="ARBA00022588"/>
    </source>
</evidence>
<dbReference type="Pfam" id="PF13855">
    <property type="entry name" value="LRR_8"/>
    <property type="match status" value="3"/>
</dbReference>
<keyword evidence="11" id="KW-0675">Receptor</keyword>
<dbReference type="PROSITE" id="PS51450">
    <property type="entry name" value="LRR"/>
    <property type="match status" value="5"/>
</dbReference>
<evidence type="ECO:0000256" key="10">
    <source>
        <dbReference type="ARBA" id="ARBA00023136"/>
    </source>
</evidence>
<organism evidence="16 17">
    <name type="scientific">Fundulus heteroclitus</name>
    <name type="common">Killifish</name>
    <name type="synonym">Mummichog</name>
    <dbReference type="NCBI Taxonomy" id="8078"/>
    <lineage>
        <taxon>Eukaryota</taxon>
        <taxon>Metazoa</taxon>
        <taxon>Chordata</taxon>
        <taxon>Craniata</taxon>
        <taxon>Vertebrata</taxon>
        <taxon>Euteleostomi</taxon>
        <taxon>Actinopterygii</taxon>
        <taxon>Neopterygii</taxon>
        <taxon>Teleostei</taxon>
        <taxon>Neoteleostei</taxon>
        <taxon>Acanthomorphata</taxon>
        <taxon>Ovalentaria</taxon>
        <taxon>Atherinomorphae</taxon>
        <taxon>Cyprinodontiformes</taxon>
        <taxon>Fundulidae</taxon>
        <taxon>Fundulus</taxon>
    </lineage>
</organism>
<evidence type="ECO:0000313" key="17">
    <source>
        <dbReference type="Proteomes" id="UP000265000"/>
    </source>
</evidence>
<keyword evidence="5 14" id="KW-0812">Transmembrane</keyword>
<dbReference type="GO" id="GO:0006954">
    <property type="term" value="P:inflammatory response"/>
    <property type="evidence" value="ECO:0007669"/>
    <property type="project" value="UniProtKB-KW"/>
</dbReference>
<sequence length="966" mass="111665">MATCPRLLHYHAESLKIVTTKGIMSFLFILQLLFLSFHFKSSLAYSLKNCTILYQDEPTAKASLDCADRKLETVPDDIPKDVVSLQLWNNLLEKINKEDFCGMSKLISLDLTYNKIAVVEDGSFSNLISLNKLSLASNRLTNLTNNMFQSLSNLVVLDLSDNLIQIIHEIAIQDLIRLKTLDLSDNNIREIVDIKPLFQLPMIQKLSLDCNQLSSFETKDLPLNFSSTLEDLSISSRNLKLSITSPIFSHIQNIAFPTCGQNSNLTWIIPDKTFLSNITQFCLEQQIRSFEDMEHILQSLESLSHLRLNYLNEQVRARVLTTICKIPTLRRLDLSKNVFAHFTLKLSPCFDLTELDLSSTYITELPKGSIHSMKKLQSLDMSNNELTTIPYDIRTLSSLEILSLEVNAISELTCEDFLNTTHLKELSLFLNRITKLPECVFQHLTELKILNVGQNMLQTFGDTFKIALQKLETLDISNHFVAVLNSEDFKGLSSLKYLRFQSDHILMLEEQIFQGLKNLESLFATFIDYELNFTELQHLENLTIYFNSAFPLKILQLTSPEEFIQLRSLKSLTVISVDIVRGADPQTTVLRAMNHLEYFRAVNVYGQVPDVATFQFNPKLKTLIFAKADFPELEYKLFLPIQNLQNLEITESKLKSLDFLVQANLSELRYLKLTDNGLVRVNETVFQSVPSLIYLDLSNNTFTCDCSNSGFIYWIKNNKQTQVVNAHQYKCAFPLEKRGTLLLDFDIQSCWDDGRFLCFIFSTCLVLLTLLTSFIYNFLRWHLIYTFHLFLAFLYDTRKRRKGDPHQFDAFVSYNIHDEDWVYREMLPVLEREQGWKLCLHHRDFQPGKPIIENITDAIYGSRKTICVISRHYLQSEWCSREIQMASFRLFDEQKDVLILLFLEEIPTHHLSPYYRMRKLVKKRTYLSWPQAAQHPGVFWQNVQRALQTGDAPTENMDLLTGPAGC</sequence>
<keyword evidence="6" id="KW-0732">Signal</keyword>
<dbReference type="PANTHER" id="PTHR24365">
    <property type="entry name" value="TOLL-LIKE RECEPTOR"/>
    <property type="match status" value="1"/>
</dbReference>
<keyword evidence="9 14" id="KW-1133">Transmembrane helix</keyword>
<dbReference type="AlphaFoldDB" id="A0A3Q2PN98"/>
<dbReference type="PRINTS" id="PR01537">
    <property type="entry name" value="INTRLKN1R1F"/>
</dbReference>
<evidence type="ECO:0000313" key="16">
    <source>
        <dbReference type="Ensembl" id="ENSFHEP00000014816.1"/>
    </source>
</evidence>
<dbReference type="PROSITE" id="PS50104">
    <property type="entry name" value="TIR"/>
    <property type="match status" value="1"/>
</dbReference>
<evidence type="ECO:0000256" key="6">
    <source>
        <dbReference type="ARBA" id="ARBA00022729"/>
    </source>
</evidence>
<evidence type="ECO:0000256" key="9">
    <source>
        <dbReference type="ARBA" id="ARBA00022989"/>
    </source>
</evidence>
<dbReference type="SMART" id="SM00369">
    <property type="entry name" value="LRR_TYP"/>
    <property type="match status" value="12"/>
</dbReference>
<evidence type="ECO:0000256" key="11">
    <source>
        <dbReference type="ARBA" id="ARBA00023170"/>
    </source>
</evidence>
<dbReference type="GeneTree" id="ENSGT00940000163999"/>
<reference evidence="16" key="1">
    <citation type="submission" date="2025-08" db="UniProtKB">
        <authorList>
            <consortium name="Ensembl"/>
        </authorList>
    </citation>
    <scope>IDENTIFICATION</scope>
</reference>
<dbReference type="InterPro" id="IPR035897">
    <property type="entry name" value="Toll_tir_struct_dom_sf"/>
</dbReference>
<comment type="subcellular location">
    <subcellularLocation>
        <location evidence="1">Membrane</location>
        <topology evidence="1">Single-pass type I membrane protein</topology>
    </subcellularLocation>
</comment>
<keyword evidence="8" id="KW-0391">Immunity</keyword>
<protein>
    <submittedName>
        <fullName evidence="16">Toll-like receptor 13</fullName>
    </submittedName>
</protein>
<dbReference type="GO" id="GO:0038023">
    <property type="term" value="F:signaling receptor activity"/>
    <property type="evidence" value="ECO:0007669"/>
    <property type="project" value="TreeGrafter"/>
</dbReference>
<feature type="domain" description="TIR" evidence="15">
    <location>
        <begin position="806"/>
        <end position="947"/>
    </location>
</feature>
<dbReference type="GO" id="GO:0002224">
    <property type="term" value="P:toll-like receptor signaling pathway"/>
    <property type="evidence" value="ECO:0007669"/>
    <property type="project" value="TreeGrafter"/>
</dbReference>
<evidence type="ECO:0000256" key="5">
    <source>
        <dbReference type="ARBA" id="ARBA00022692"/>
    </source>
</evidence>
<name>A0A3Q2PN98_FUNHE</name>
<dbReference type="InterPro" id="IPR000157">
    <property type="entry name" value="TIR_dom"/>
</dbReference>
<dbReference type="InterPro" id="IPR003591">
    <property type="entry name" value="Leu-rich_rpt_typical-subtyp"/>
</dbReference>
<reference evidence="16" key="2">
    <citation type="submission" date="2025-09" db="UniProtKB">
        <authorList>
            <consortium name="Ensembl"/>
        </authorList>
    </citation>
    <scope>IDENTIFICATION</scope>
</reference>
<dbReference type="SUPFAM" id="SSF52200">
    <property type="entry name" value="Toll/Interleukin receptor TIR domain"/>
    <property type="match status" value="1"/>
</dbReference>
<feature type="transmembrane region" description="Helical" evidence="14">
    <location>
        <begin position="22"/>
        <end position="39"/>
    </location>
</feature>
<evidence type="ECO:0000256" key="2">
    <source>
        <dbReference type="ARBA" id="ARBA00009634"/>
    </source>
</evidence>
<keyword evidence="10 14" id="KW-0472">Membrane</keyword>
<proteinExistence type="inferred from homology"/>
<keyword evidence="12" id="KW-0325">Glycoprotein</keyword>
<keyword evidence="13" id="KW-0395">Inflammatory response</keyword>
<dbReference type="Pfam" id="PF13306">
    <property type="entry name" value="LRR_5"/>
    <property type="match status" value="1"/>
</dbReference>
<dbReference type="Gene3D" id="3.40.50.10140">
    <property type="entry name" value="Toll/interleukin-1 receptor homology (TIR) domain"/>
    <property type="match status" value="1"/>
</dbReference>
<dbReference type="PANTHER" id="PTHR24365:SF522">
    <property type="entry name" value="LOW QUALITY PROTEIN: TOLL-LIKE RECEPTOR 13-RELATED"/>
    <property type="match status" value="1"/>
</dbReference>
<keyword evidence="4" id="KW-0433">Leucine-rich repeat</keyword>
<dbReference type="STRING" id="8078.ENSFHEP00000014816"/>
<dbReference type="SUPFAM" id="SSF52058">
    <property type="entry name" value="L domain-like"/>
    <property type="match status" value="2"/>
</dbReference>
<evidence type="ECO:0000259" key="15">
    <source>
        <dbReference type="PROSITE" id="PS50104"/>
    </source>
</evidence>
<dbReference type="SMART" id="SM00365">
    <property type="entry name" value="LRR_SD22"/>
    <property type="match status" value="6"/>
</dbReference>
<evidence type="ECO:0000256" key="4">
    <source>
        <dbReference type="ARBA" id="ARBA00022614"/>
    </source>
</evidence>
<dbReference type="Pfam" id="PF01582">
    <property type="entry name" value="TIR"/>
    <property type="match status" value="1"/>
</dbReference>
<evidence type="ECO:0000256" key="14">
    <source>
        <dbReference type="SAM" id="Phobius"/>
    </source>
</evidence>
<dbReference type="Proteomes" id="UP000265000">
    <property type="component" value="Unplaced"/>
</dbReference>
<dbReference type="InterPro" id="IPR026906">
    <property type="entry name" value="LRR_5"/>
</dbReference>
<comment type="similarity">
    <text evidence="2">Belongs to the Toll-like receptor family.</text>
</comment>
<dbReference type="InterPro" id="IPR032675">
    <property type="entry name" value="LRR_dom_sf"/>
</dbReference>
<dbReference type="GO" id="GO:0005886">
    <property type="term" value="C:plasma membrane"/>
    <property type="evidence" value="ECO:0007669"/>
    <property type="project" value="TreeGrafter"/>
</dbReference>
<dbReference type="InterPro" id="IPR001611">
    <property type="entry name" value="Leu-rich_rpt"/>
</dbReference>
<dbReference type="GO" id="GO:0045087">
    <property type="term" value="P:innate immune response"/>
    <property type="evidence" value="ECO:0007669"/>
    <property type="project" value="UniProtKB-KW"/>
</dbReference>
<keyword evidence="17" id="KW-1185">Reference proteome</keyword>
<keyword evidence="7" id="KW-0677">Repeat</keyword>
<evidence type="ECO:0000256" key="8">
    <source>
        <dbReference type="ARBA" id="ARBA00022859"/>
    </source>
</evidence>
<dbReference type="FunFam" id="3.80.10.10:FF:000770">
    <property type="entry name" value="Uncharacterized protein"/>
    <property type="match status" value="1"/>
</dbReference>